<accession>A0A6J4VUF0</accession>
<dbReference type="Pfam" id="PF11104">
    <property type="entry name" value="PilM_2"/>
    <property type="match status" value="1"/>
</dbReference>
<dbReference type="CDD" id="cd24049">
    <property type="entry name" value="ASKHA_NBD_PilM"/>
    <property type="match status" value="1"/>
</dbReference>
<dbReference type="PANTHER" id="PTHR32432:SF3">
    <property type="entry name" value="ETHANOLAMINE UTILIZATION PROTEIN EUTJ"/>
    <property type="match status" value="1"/>
</dbReference>
<name>A0A6J4VUF0_9DEIN</name>
<dbReference type="PANTHER" id="PTHR32432">
    <property type="entry name" value="CELL DIVISION PROTEIN FTSA-RELATED"/>
    <property type="match status" value="1"/>
</dbReference>
<gene>
    <name evidence="1" type="ORF">AVDCRST_MAG86-4081</name>
</gene>
<evidence type="ECO:0000313" key="1">
    <source>
        <dbReference type="EMBL" id="CAA9588350.1"/>
    </source>
</evidence>
<reference evidence="1" key="1">
    <citation type="submission" date="2020-02" db="EMBL/GenBank/DDBJ databases">
        <authorList>
            <person name="Meier V. D."/>
        </authorList>
    </citation>
    <scope>NUCLEOTIDE SEQUENCE</scope>
    <source>
        <strain evidence="1">AVDCRST_MAG86</strain>
    </source>
</reference>
<dbReference type="InterPro" id="IPR050696">
    <property type="entry name" value="FtsA/MreB"/>
</dbReference>
<dbReference type="InterPro" id="IPR005883">
    <property type="entry name" value="PilM"/>
</dbReference>
<dbReference type="SUPFAM" id="SSF53067">
    <property type="entry name" value="Actin-like ATPase domain"/>
    <property type="match status" value="2"/>
</dbReference>
<dbReference type="PIRSF" id="PIRSF019169">
    <property type="entry name" value="PilM"/>
    <property type="match status" value="1"/>
</dbReference>
<dbReference type="Gene3D" id="3.30.420.40">
    <property type="match status" value="2"/>
</dbReference>
<dbReference type="AlphaFoldDB" id="A0A6J4VUF0"/>
<protein>
    <submittedName>
        <fullName evidence="1">Type IV pilus biogenesis protein PilM</fullName>
    </submittedName>
</protein>
<proteinExistence type="predicted"/>
<dbReference type="NCBIfam" id="TIGR01175">
    <property type="entry name" value="pilM"/>
    <property type="match status" value="1"/>
</dbReference>
<organism evidence="1">
    <name type="scientific">uncultured Truepera sp</name>
    <dbReference type="NCBI Taxonomy" id="543023"/>
    <lineage>
        <taxon>Bacteria</taxon>
        <taxon>Thermotogati</taxon>
        <taxon>Deinococcota</taxon>
        <taxon>Deinococci</taxon>
        <taxon>Trueperales</taxon>
        <taxon>Trueperaceae</taxon>
        <taxon>Truepera</taxon>
        <taxon>environmental samples</taxon>
    </lineage>
</organism>
<dbReference type="EMBL" id="CADCWP010000359">
    <property type="protein sequence ID" value="CAA9588350.1"/>
    <property type="molecule type" value="Genomic_DNA"/>
</dbReference>
<sequence length="392" mass="42565">MTWALPFARLLNPRPAAVGLEVGTSSLKVVELRGGTPPHLHALGMRPTPPGLLQDDHIVDTEGLAHELGALFKDAGINRRFVVTAVSNRASITRNIHMPKMPLKELQRAVPWEAERYIPFPLDEVAMDHYLLDNPSDVADGSDVEVVIAAARLDLVTQLSEGLKKAGLEPTVIDIKPFALLRALKGSLQGEHFSRTTLFDKKYTDEGDIGVVLEVGAASSTVTLVRGDRVVMNRNLGVAGDDFTSALQRAFGLDFDAAEEVKLAYGSAVMPSDADNALLTEARFERFSPVRVHEALRPVLSDLTTEVRRSLEFFRVQSGDASISQMFLAGGGAKLRGLPEAISRSLSFKVSLADPWLTVVPGERYEKSYLEHLAPEFGVPLGLALRGVTGLD</sequence>
<dbReference type="InterPro" id="IPR043129">
    <property type="entry name" value="ATPase_NBD"/>
</dbReference>
<dbReference type="Gene3D" id="3.30.1490.300">
    <property type="match status" value="1"/>
</dbReference>